<evidence type="ECO:0000313" key="4">
    <source>
        <dbReference type="Proteomes" id="UP001497482"/>
    </source>
</evidence>
<protein>
    <submittedName>
        <fullName evidence="3">Uncharacterized protein</fullName>
    </submittedName>
</protein>
<keyword evidence="2" id="KW-1133">Transmembrane helix</keyword>
<evidence type="ECO:0000313" key="3">
    <source>
        <dbReference type="EMBL" id="CAL1571015.1"/>
    </source>
</evidence>
<accession>A0AAV2J2W0</accession>
<gene>
    <name evidence="3" type="ORF">KC01_LOCUS3201</name>
</gene>
<keyword evidence="2" id="KW-0472">Membrane</keyword>
<feature type="transmembrane region" description="Helical" evidence="2">
    <location>
        <begin position="56"/>
        <end position="79"/>
    </location>
</feature>
<proteinExistence type="predicted"/>
<dbReference type="EMBL" id="OZ035832">
    <property type="protein sequence ID" value="CAL1571015.1"/>
    <property type="molecule type" value="Genomic_DNA"/>
</dbReference>
<organism evidence="3 4">
    <name type="scientific">Knipowitschia caucasica</name>
    <name type="common">Caucasian dwarf goby</name>
    <name type="synonym">Pomatoschistus caucasicus</name>
    <dbReference type="NCBI Taxonomy" id="637954"/>
    <lineage>
        <taxon>Eukaryota</taxon>
        <taxon>Metazoa</taxon>
        <taxon>Chordata</taxon>
        <taxon>Craniata</taxon>
        <taxon>Vertebrata</taxon>
        <taxon>Euteleostomi</taxon>
        <taxon>Actinopterygii</taxon>
        <taxon>Neopterygii</taxon>
        <taxon>Teleostei</taxon>
        <taxon>Neoteleostei</taxon>
        <taxon>Acanthomorphata</taxon>
        <taxon>Gobiaria</taxon>
        <taxon>Gobiiformes</taxon>
        <taxon>Gobioidei</taxon>
        <taxon>Gobiidae</taxon>
        <taxon>Gobiinae</taxon>
        <taxon>Knipowitschia</taxon>
    </lineage>
</organism>
<name>A0AAV2J2W0_KNICA</name>
<sequence>MTELSGCSWPQILADAESQLSSWWSTLRAVLPRRNLWSAVAVAGVWSMCQLETQQYLSVSGLLYLCLVWMLLAAGTYALQKHVQNVQVKEEHTQQIQKEVRHVSLSPGSWSRPGPLAVVLADSLLLCVLQEPLEGPSVAHIQALLSSLQSVSQMLEEADTPPEETVQIVDDCLMEKVRCIYSYLQQRVLSLSELVEAQSALEVSVGDLQQGLSTLWAQLEVMHTGVTLSKKKEQECRELPSAQAEVKIMLTEVDEYRKRLQRCQSHLKDTIRVLQELTWSHTNVSQRVNRGIESVWPEKLLQANIEQFDRLQENFLSVEQQTLTFQAHLEGLGRDSEGSEASLSTASLPDCQQQSDTSSLSVCSAEVDQEEDTGQSLCERSALPFTTTIGRLRMSRRRK</sequence>
<dbReference type="Proteomes" id="UP001497482">
    <property type="component" value="Chromosome 10"/>
</dbReference>
<keyword evidence="4" id="KW-1185">Reference proteome</keyword>
<feature type="compositionally biased region" description="Polar residues" evidence="1">
    <location>
        <begin position="339"/>
        <end position="354"/>
    </location>
</feature>
<feature type="region of interest" description="Disordered" evidence="1">
    <location>
        <begin position="334"/>
        <end position="354"/>
    </location>
</feature>
<dbReference type="AlphaFoldDB" id="A0AAV2J2W0"/>
<reference evidence="3 4" key="1">
    <citation type="submission" date="2024-04" db="EMBL/GenBank/DDBJ databases">
        <authorList>
            <person name="Waldvogel A.-M."/>
            <person name="Schoenle A."/>
        </authorList>
    </citation>
    <scope>NUCLEOTIDE SEQUENCE [LARGE SCALE GENOMIC DNA]</scope>
</reference>
<keyword evidence="2" id="KW-0812">Transmembrane</keyword>
<evidence type="ECO:0000256" key="1">
    <source>
        <dbReference type="SAM" id="MobiDB-lite"/>
    </source>
</evidence>
<evidence type="ECO:0000256" key="2">
    <source>
        <dbReference type="SAM" id="Phobius"/>
    </source>
</evidence>